<dbReference type="EMBL" id="JBANRG010000112">
    <property type="protein sequence ID" value="KAK7435056.1"/>
    <property type="molecule type" value="Genomic_DNA"/>
</dbReference>
<sequence>MLLHPLPEFLRAHTPRVLESYVALLVASLPLQVVKGRIMWVPQRFQNKKVHSIGRKKRTIEESMEEEEITSDNQSSTYEGRSDLE</sequence>
<evidence type="ECO:0000313" key="3">
    <source>
        <dbReference type="Proteomes" id="UP001498398"/>
    </source>
</evidence>
<protein>
    <submittedName>
        <fullName evidence="2">Uncharacterized protein</fullName>
    </submittedName>
</protein>
<reference evidence="2 3" key="1">
    <citation type="submission" date="2024-01" db="EMBL/GenBank/DDBJ databases">
        <title>A draft genome for the cacao thread blight pathogen Marasmiellus scandens.</title>
        <authorList>
            <person name="Baruah I.K."/>
            <person name="Leung J."/>
            <person name="Bukari Y."/>
            <person name="Amoako-Attah I."/>
            <person name="Meinhardt L.W."/>
            <person name="Bailey B.A."/>
            <person name="Cohen S.P."/>
        </authorList>
    </citation>
    <scope>NUCLEOTIDE SEQUENCE [LARGE SCALE GENOMIC DNA]</scope>
    <source>
        <strain evidence="2 3">GH-19</strain>
    </source>
</reference>
<evidence type="ECO:0000313" key="2">
    <source>
        <dbReference type="EMBL" id="KAK7435056.1"/>
    </source>
</evidence>
<proteinExistence type="predicted"/>
<feature type="region of interest" description="Disordered" evidence="1">
    <location>
        <begin position="58"/>
        <end position="85"/>
    </location>
</feature>
<organism evidence="2 3">
    <name type="scientific">Marasmiellus scandens</name>
    <dbReference type="NCBI Taxonomy" id="2682957"/>
    <lineage>
        <taxon>Eukaryota</taxon>
        <taxon>Fungi</taxon>
        <taxon>Dikarya</taxon>
        <taxon>Basidiomycota</taxon>
        <taxon>Agaricomycotina</taxon>
        <taxon>Agaricomycetes</taxon>
        <taxon>Agaricomycetidae</taxon>
        <taxon>Agaricales</taxon>
        <taxon>Marasmiineae</taxon>
        <taxon>Omphalotaceae</taxon>
        <taxon>Marasmiellus</taxon>
    </lineage>
</organism>
<comment type="caution">
    <text evidence="2">The sequence shown here is derived from an EMBL/GenBank/DDBJ whole genome shotgun (WGS) entry which is preliminary data.</text>
</comment>
<accession>A0ABR1IKA8</accession>
<dbReference type="Proteomes" id="UP001498398">
    <property type="component" value="Unassembled WGS sequence"/>
</dbReference>
<gene>
    <name evidence="2" type="ORF">VKT23_019864</name>
</gene>
<evidence type="ECO:0000256" key="1">
    <source>
        <dbReference type="SAM" id="MobiDB-lite"/>
    </source>
</evidence>
<keyword evidence="3" id="KW-1185">Reference proteome</keyword>
<name>A0ABR1IKA8_9AGAR</name>